<protein>
    <submittedName>
        <fullName evidence="2">Unannotated protein</fullName>
    </submittedName>
</protein>
<dbReference type="InterPro" id="IPR029044">
    <property type="entry name" value="Nucleotide-diphossugar_trans"/>
</dbReference>
<reference evidence="2" key="1">
    <citation type="submission" date="2020-05" db="EMBL/GenBank/DDBJ databases">
        <authorList>
            <person name="Chiriac C."/>
            <person name="Salcher M."/>
            <person name="Ghai R."/>
            <person name="Kavagutti S V."/>
        </authorList>
    </citation>
    <scope>NUCLEOTIDE SEQUENCE</scope>
</reference>
<gene>
    <name evidence="2" type="ORF">UFOPK2925_01394</name>
</gene>
<dbReference type="CDD" id="cd04179">
    <property type="entry name" value="DPM_DPG-synthase_like"/>
    <property type="match status" value="1"/>
</dbReference>
<organism evidence="2">
    <name type="scientific">freshwater metagenome</name>
    <dbReference type="NCBI Taxonomy" id="449393"/>
    <lineage>
        <taxon>unclassified sequences</taxon>
        <taxon>metagenomes</taxon>
        <taxon>ecological metagenomes</taxon>
    </lineage>
</organism>
<dbReference type="InterPro" id="IPR001173">
    <property type="entry name" value="Glyco_trans_2-like"/>
</dbReference>
<accession>A0A6J6X4S9</accession>
<dbReference type="Pfam" id="PF00535">
    <property type="entry name" value="Glycos_transf_2"/>
    <property type="match status" value="1"/>
</dbReference>
<dbReference type="EMBL" id="CAEZZU010000248">
    <property type="protein sequence ID" value="CAB4790256.1"/>
    <property type="molecule type" value="Genomic_DNA"/>
</dbReference>
<evidence type="ECO:0000313" key="2">
    <source>
        <dbReference type="EMBL" id="CAB4790256.1"/>
    </source>
</evidence>
<dbReference type="PANTHER" id="PTHR48090:SF7">
    <property type="entry name" value="RFBJ PROTEIN"/>
    <property type="match status" value="1"/>
</dbReference>
<dbReference type="SUPFAM" id="SSF53448">
    <property type="entry name" value="Nucleotide-diphospho-sugar transferases"/>
    <property type="match status" value="1"/>
</dbReference>
<dbReference type="Gene3D" id="3.90.550.10">
    <property type="entry name" value="Spore Coat Polysaccharide Biosynthesis Protein SpsA, Chain A"/>
    <property type="match status" value="1"/>
</dbReference>
<proteinExistence type="predicted"/>
<name>A0A6J6X4S9_9ZZZZ</name>
<evidence type="ECO:0000259" key="1">
    <source>
        <dbReference type="Pfam" id="PF00535"/>
    </source>
</evidence>
<dbReference type="AlphaFoldDB" id="A0A6J6X4S9"/>
<feature type="domain" description="Glycosyltransferase 2-like" evidence="1">
    <location>
        <begin position="8"/>
        <end position="148"/>
    </location>
</feature>
<sequence>MTARDTLVVVPAYNESGAVGDVVRALIDAGLDCVVVDDGSKDNTAEVARSAGAHVVVLPLNLGVGGALRCGFRYAVDRGYTRVVQCDADGQHPPSEIVRLLEVQAQEKAHLVIGSRFVDGSSDYEIGRARRLMMRVLSGIIKRSSGLRLNDTTSGFRCIAEPLLSEFSVSYPVHYLGDTFEAALVAARSGYRVIETPIHIRERQAGNASASTLAAIRFIVRAVIATLAGLTFEIRSFDEVTAK</sequence>
<dbReference type="PANTHER" id="PTHR48090">
    <property type="entry name" value="UNDECAPRENYL-PHOSPHATE 4-DEOXY-4-FORMAMIDO-L-ARABINOSE TRANSFERASE-RELATED"/>
    <property type="match status" value="1"/>
</dbReference>
<dbReference type="InterPro" id="IPR050256">
    <property type="entry name" value="Glycosyltransferase_2"/>
</dbReference>